<keyword evidence="2" id="KW-1185">Reference proteome</keyword>
<comment type="caution">
    <text evidence="1">The sequence shown here is derived from an EMBL/GenBank/DDBJ whole genome shotgun (WGS) entry which is preliminary data.</text>
</comment>
<dbReference type="SUPFAM" id="SSF51735">
    <property type="entry name" value="NAD(P)-binding Rossmann-fold domains"/>
    <property type="match status" value="1"/>
</dbReference>
<reference evidence="1" key="1">
    <citation type="journal article" date="2023" name="Mol. Phylogenet. Evol.">
        <title>Genome-scale phylogeny and comparative genomics of the fungal order Sordariales.</title>
        <authorList>
            <person name="Hensen N."/>
            <person name="Bonometti L."/>
            <person name="Westerberg I."/>
            <person name="Brannstrom I.O."/>
            <person name="Guillou S."/>
            <person name="Cros-Aarteil S."/>
            <person name="Calhoun S."/>
            <person name="Haridas S."/>
            <person name="Kuo A."/>
            <person name="Mondo S."/>
            <person name="Pangilinan J."/>
            <person name="Riley R."/>
            <person name="LaButti K."/>
            <person name="Andreopoulos B."/>
            <person name="Lipzen A."/>
            <person name="Chen C."/>
            <person name="Yan M."/>
            <person name="Daum C."/>
            <person name="Ng V."/>
            <person name="Clum A."/>
            <person name="Steindorff A."/>
            <person name="Ohm R.A."/>
            <person name="Martin F."/>
            <person name="Silar P."/>
            <person name="Natvig D.O."/>
            <person name="Lalanne C."/>
            <person name="Gautier V."/>
            <person name="Ament-Velasquez S.L."/>
            <person name="Kruys A."/>
            <person name="Hutchinson M.I."/>
            <person name="Powell A.J."/>
            <person name="Barry K."/>
            <person name="Miller A.N."/>
            <person name="Grigoriev I.V."/>
            <person name="Debuchy R."/>
            <person name="Gladieux P."/>
            <person name="Hiltunen Thoren M."/>
            <person name="Johannesson H."/>
        </authorList>
    </citation>
    <scope>NUCLEOTIDE SEQUENCE</scope>
    <source>
        <strain evidence="1">CBS 232.78</strain>
    </source>
</reference>
<evidence type="ECO:0000313" key="1">
    <source>
        <dbReference type="EMBL" id="KAK3381015.1"/>
    </source>
</evidence>
<sequence>MKLVVAGSTGFVAGEVIRQALSNPQISSIVAFGRRVAAPVPVPTNAAPGADADATKLKSIVCDDFMNYPDSLKQELAGADACIWSIAVTPAQLKTVPWETTVAVCRDFAVKGIQQISEQTNKKPFRFVYISGHNAVRDPAQKPMILGDYCVLRGEAENQILEFAQQSNGAVEVLIAKPGIISGPGHETPMFQKVFFSVIGLPKIRVSHISATLIDQVINGFDQGDTLLNDDMVRLGDKILVAEKR</sequence>
<name>A0AAE0NGF1_9PEZI</name>
<gene>
    <name evidence="1" type="ORF">B0H63DRAFT_474761</name>
</gene>
<dbReference type="PANTHER" id="PTHR14097:SF9">
    <property type="entry name" value="EPIMERASE, PUTATIVE (AFU_ORTHOLOGUE AFUA_8G07320)-RELATED"/>
    <property type="match status" value="1"/>
</dbReference>
<reference evidence="1" key="2">
    <citation type="submission" date="2023-06" db="EMBL/GenBank/DDBJ databases">
        <authorList>
            <consortium name="Lawrence Berkeley National Laboratory"/>
            <person name="Haridas S."/>
            <person name="Hensen N."/>
            <person name="Bonometti L."/>
            <person name="Westerberg I."/>
            <person name="Brannstrom I.O."/>
            <person name="Guillou S."/>
            <person name="Cros-Aarteil S."/>
            <person name="Calhoun S."/>
            <person name="Kuo A."/>
            <person name="Mondo S."/>
            <person name="Pangilinan J."/>
            <person name="Riley R."/>
            <person name="LaButti K."/>
            <person name="Andreopoulos B."/>
            <person name="Lipzen A."/>
            <person name="Chen C."/>
            <person name="Yanf M."/>
            <person name="Daum C."/>
            <person name="Ng V."/>
            <person name="Clum A."/>
            <person name="Steindorff A."/>
            <person name="Ohm R."/>
            <person name="Martin F."/>
            <person name="Silar P."/>
            <person name="Natvig D."/>
            <person name="Lalanne C."/>
            <person name="Gautier V."/>
            <person name="Ament-velasquez S.L."/>
            <person name="Kruys A."/>
            <person name="Hutchinson M.I."/>
            <person name="Powell A.J."/>
            <person name="Barry K."/>
            <person name="Miller A.N."/>
            <person name="Grigoriev I.V."/>
            <person name="Debuchy R."/>
            <person name="Gladieux P."/>
            <person name="Thoren M.H."/>
            <person name="Johannesson H."/>
        </authorList>
    </citation>
    <scope>NUCLEOTIDE SEQUENCE</scope>
    <source>
        <strain evidence="1">CBS 232.78</strain>
    </source>
</reference>
<evidence type="ECO:0000313" key="2">
    <source>
        <dbReference type="Proteomes" id="UP001285441"/>
    </source>
</evidence>
<dbReference type="AlphaFoldDB" id="A0AAE0NGF1"/>
<accession>A0AAE0NGF1</accession>
<organism evidence="1 2">
    <name type="scientific">Podospora didyma</name>
    <dbReference type="NCBI Taxonomy" id="330526"/>
    <lineage>
        <taxon>Eukaryota</taxon>
        <taxon>Fungi</taxon>
        <taxon>Dikarya</taxon>
        <taxon>Ascomycota</taxon>
        <taxon>Pezizomycotina</taxon>
        <taxon>Sordariomycetes</taxon>
        <taxon>Sordariomycetidae</taxon>
        <taxon>Sordariales</taxon>
        <taxon>Podosporaceae</taxon>
        <taxon>Podospora</taxon>
    </lineage>
</organism>
<proteinExistence type="predicted"/>
<evidence type="ECO:0008006" key="3">
    <source>
        <dbReference type="Google" id="ProtNLM"/>
    </source>
</evidence>
<dbReference type="Gene3D" id="3.40.50.720">
    <property type="entry name" value="NAD(P)-binding Rossmann-like Domain"/>
    <property type="match status" value="1"/>
</dbReference>
<dbReference type="InterPro" id="IPR036291">
    <property type="entry name" value="NAD(P)-bd_dom_sf"/>
</dbReference>
<dbReference type="EMBL" id="JAULSW010000005">
    <property type="protein sequence ID" value="KAK3381015.1"/>
    <property type="molecule type" value="Genomic_DNA"/>
</dbReference>
<dbReference type="Proteomes" id="UP001285441">
    <property type="component" value="Unassembled WGS sequence"/>
</dbReference>
<protein>
    <recommendedName>
        <fullName evidence="3">NAD(P)-binding domain-containing protein</fullName>
    </recommendedName>
</protein>
<dbReference type="PANTHER" id="PTHR14097">
    <property type="entry name" value="OXIDOREDUCTASE HTATIP2"/>
    <property type="match status" value="1"/>
</dbReference>